<sequence length="355" mass="37191">MGWIWIFQRASRLAACNRQFARHHLWSDGCMRNEKMTFTLVVRKESHTMQKSPDKKLIHRILSALTCGGLALSAAAASAAPVVVTEPVTEDMVTTTEGIAANITGGVGNIVVGTPNAADETKPVIGDPSSSSYYKYCRVAGSWLGSDEVKTLVLKGGTAIIYSGTMGDVTGASIYLKNGGMATVTGASVVFNGGNTQQSEYGGLFGALASVNAEASAPYARAYTSGNTLTINDGDIDGPSAGATSYANSNTGQSEVIASANKNTVTVNGGEVMRTVRCGYGYAFSTAGTEHVTAETNENNVLINHSEITGNVEGGYATATTENGAAIARAKDLTLTLNMRDFIRHTLPYMMPPKS</sequence>
<dbReference type="STRING" id="679201.HMPREF9334_00201"/>
<dbReference type="eggNOG" id="ENOG502ZJEQ">
    <property type="taxonomic scope" value="Bacteria"/>
</dbReference>
<dbReference type="PATRIC" id="fig|679201.3.peg.203"/>
<protein>
    <submittedName>
        <fullName evidence="1">Uncharacterized protein</fullName>
    </submittedName>
</protein>
<name>G5GLS0_9FIRM</name>
<accession>G5GLS0</accession>
<gene>
    <name evidence="1" type="ORF">HMPREF9334_00201</name>
</gene>
<dbReference type="HOGENOM" id="CLU_780521_0_0_9"/>
<dbReference type="Proteomes" id="UP000004129">
    <property type="component" value="Unassembled WGS sequence"/>
</dbReference>
<dbReference type="EMBL" id="ACZM01000003">
    <property type="protein sequence ID" value="EHG22165.1"/>
    <property type="molecule type" value="Genomic_DNA"/>
</dbReference>
<comment type="caution">
    <text evidence="1">The sequence shown here is derived from an EMBL/GenBank/DDBJ whole genome shotgun (WGS) entry which is preliminary data.</text>
</comment>
<evidence type="ECO:0000313" key="1">
    <source>
        <dbReference type="EMBL" id="EHG22165.1"/>
    </source>
</evidence>
<keyword evidence="2" id="KW-1185">Reference proteome</keyword>
<organism evidence="1 2">
    <name type="scientific">Selenomonas infelix ATCC 43532</name>
    <dbReference type="NCBI Taxonomy" id="679201"/>
    <lineage>
        <taxon>Bacteria</taxon>
        <taxon>Bacillati</taxon>
        <taxon>Bacillota</taxon>
        <taxon>Negativicutes</taxon>
        <taxon>Selenomonadales</taxon>
        <taxon>Selenomonadaceae</taxon>
        <taxon>Selenomonas</taxon>
    </lineage>
</organism>
<reference evidence="1 2" key="1">
    <citation type="submission" date="2011-08" db="EMBL/GenBank/DDBJ databases">
        <title>The Genome Sequence of Selenomonas infelix ATCC 43532.</title>
        <authorList>
            <consortium name="The Broad Institute Genome Sequencing Platform"/>
            <person name="Earl A."/>
            <person name="Ward D."/>
            <person name="Feldgarden M."/>
            <person name="Gevers D."/>
            <person name="Izard J."/>
            <person name="Blanton J.M."/>
            <person name="Baranova O.V."/>
            <person name="Dewhirst F.E."/>
            <person name="Young S.K."/>
            <person name="Zeng Q."/>
            <person name="Gargeya S."/>
            <person name="Fitzgerald M."/>
            <person name="Haas B."/>
            <person name="Abouelleil A."/>
            <person name="Alvarado L."/>
            <person name="Arachchi H.M."/>
            <person name="Berlin A."/>
            <person name="Brown A."/>
            <person name="Chapman S.B."/>
            <person name="Chen Z."/>
            <person name="Dunbar C."/>
            <person name="Freedman E."/>
            <person name="Gearin G."/>
            <person name="Gellesch M."/>
            <person name="Goldberg J."/>
            <person name="Griggs A."/>
            <person name="Gujja S."/>
            <person name="Heiman D."/>
            <person name="Howarth C."/>
            <person name="Larson L."/>
            <person name="Lui A."/>
            <person name="MacDonald P.J.P."/>
            <person name="Montmayeur A."/>
            <person name="Murphy C."/>
            <person name="Neiman D."/>
            <person name="Pearson M."/>
            <person name="Priest M."/>
            <person name="Roberts A."/>
            <person name="Saif S."/>
            <person name="Shea T."/>
            <person name="Shenoy N."/>
            <person name="Sisk P."/>
            <person name="Stolte C."/>
            <person name="Sykes S."/>
            <person name="Wortman J."/>
            <person name="Nusbaum C."/>
            <person name="Birren B."/>
        </authorList>
    </citation>
    <scope>NUCLEOTIDE SEQUENCE [LARGE SCALE GENOMIC DNA]</scope>
    <source>
        <strain evidence="1 2">ATCC 43532</strain>
    </source>
</reference>
<evidence type="ECO:0000313" key="2">
    <source>
        <dbReference type="Proteomes" id="UP000004129"/>
    </source>
</evidence>
<proteinExistence type="predicted"/>
<dbReference type="AlphaFoldDB" id="G5GLS0"/>